<dbReference type="PROSITE" id="PS00217">
    <property type="entry name" value="SUGAR_TRANSPORT_2"/>
    <property type="match status" value="1"/>
</dbReference>
<keyword evidence="3" id="KW-1003">Cell membrane</keyword>
<evidence type="ECO:0000259" key="10">
    <source>
        <dbReference type="PROSITE" id="PS50850"/>
    </source>
</evidence>
<keyword evidence="5" id="KW-0769">Symport</keyword>
<evidence type="ECO:0000256" key="2">
    <source>
        <dbReference type="ARBA" id="ARBA00022448"/>
    </source>
</evidence>
<evidence type="ECO:0000313" key="11">
    <source>
        <dbReference type="EMBL" id="UOQ59552.1"/>
    </source>
</evidence>
<feature type="transmembrane region" description="Helical" evidence="9">
    <location>
        <begin position="276"/>
        <end position="298"/>
    </location>
</feature>
<evidence type="ECO:0000256" key="3">
    <source>
        <dbReference type="ARBA" id="ARBA00022475"/>
    </source>
</evidence>
<dbReference type="InterPro" id="IPR005828">
    <property type="entry name" value="MFS_sugar_transport-like"/>
</dbReference>
<dbReference type="EMBL" id="CP095043">
    <property type="protein sequence ID" value="UOQ59552.1"/>
    <property type="molecule type" value="Genomic_DNA"/>
</dbReference>
<reference evidence="11 12" key="1">
    <citation type="submission" date="2022-04" db="EMBL/GenBank/DDBJ databases">
        <title>Leucobacter sp. isolated from rhizosphere of onion.</title>
        <authorList>
            <person name="Won M."/>
            <person name="Lee C.-M."/>
            <person name="Woen H.-Y."/>
            <person name="Kwon S.-W."/>
        </authorList>
    </citation>
    <scope>NUCLEOTIDE SEQUENCE [LARGE SCALE GENOMIC DNA]</scope>
    <source>
        <strain evidence="11 12">H25R-14</strain>
    </source>
</reference>
<evidence type="ECO:0000256" key="6">
    <source>
        <dbReference type="ARBA" id="ARBA00022989"/>
    </source>
</evidence>
<evidence type="ECO:0000256" key="1">
    <source>
        <dbReference type="ARBA" id="ARBA00004651"/>
    </source>
</evidence>
<dbReference type="PROSITE" id="PS50850">
    <property type="entry name" value="MFS"/>
    <property type="match status" value="1"/>
</dbReference>
<feature type="transmembrane region" description="Helical" evidence="9">
    <location>
        <begin position="372"/>
        <end position="391"/>
    </location>
</feature>
<evidence type="ECO:0000256" key="7">
    <source>
        <dbReference type="ARBA" id="ARBA00023136"/>
    </source>
</evidence>
<dbReference type="Gene3D" id="1.20.1250.20">
    <property type="entry name" value="MFS general substrate transporter like domains"/>
    <property type="match status" value="2"/>
</dbReference>
<name>A0ABY4FTD6_9MICO</name>
<feature type="transmembrane region" description="Helical" evidence="9">
    <location>
        <begin position="46"/>
        <end position="70"/>
    </location>
</feature>
<dbReference type="InterPro" id="IPR020846">
    <property type="entry name" value="MFS_dom"/>
</dbReference>
<evidence type="ECO:0000313" key="12">
    <source>
        <dbReference type="Proteomes" id="UP000831775"/>
    </source>
</evidence>
<keyword evidence="2" id="KW-0813">Transport</keyword>
<keyword evidence="12" id="KW-1185">Reference proteome</keyword>
<feature type="transmembrane region" description="Helical" evidence="9">
    <location>
        <begin position="183"/>
        <end position="206"/>
    </location>
</feature>
<keyword evidence="4 9" id="KW-0812">Transmembrane</keyword>
<feature type="transmembrane region" description="Helical" evidence="9">
    <location>
        <begin position="403"/>
        <end position="423"/>
    </location>
</feature>
<protein>
    <submittedName>
        <fullName evidence="11">MFS transporter</fullName>
    </submittedName>
</protein>
<evidence type="ECO:0000256" key="9">
    <source>
        <dbReference type="SAM" id="Phobius"/>
    </source>
</evidence>
<feature type="region of interest" description="Disordered" evidence="8">
    <location>
        <begin position="1"/>
        <end position="23"/>
    </location>
</feature>
<sequence>MTHQSDPSRGSLAGSATAVDTDPVNIPTGPLPVVERRALDSKKRRVLLAGSVGQFIEFYDFSLYGLSAITLSRLFFPGESPVAALLATFATFGVAFLIRPLGGLFFGALGDRYGRRPVLYITLLTIGIATAAIGLLPTFAQIGVIAPMLLVLCRLLQGFSAGGESVGAPAFVFEHAPKHRRGFWLNITLAATALPSVVGGTLILVLSTSMSAEAFEAWGWRIPFLLALPLALFGLWIRSRTEESDAFKEVQAKRGNAEHTPIRDAFRENWLKMLQVILVMGLTAMGFYFLTGYFVSYVQTAGALSREQSLLINAAAMLLYTLVLPIGGMIGDKVGRKPMLIAGALAIAILAVPSFMLVTSGSLLLALLGQSLFVLCICLYGGGCYTFFVEIFTTRTRFTSAAISYNVGYAIFGGTAPFIGTWLVDATGMNASPGIYVASAAAIVFLVLVFTNVPETHPLKGRAPKGANA</sequence>
<evidence type="ECO:0000256" key="4">
    <source>
        <dbReference type="ARBA" id="ARBA00022692"/>
    </source>
</evidence>
<feature type="transmembrane region" description="Helical" evidence="9">
    <location>
        <begin position="218"/>
        <end position="237"/>
    </location>
</feature>
<dbReference type="SUPFAM" id="SSF103473">
    <property type="entry name" value="MFS general substrate transporter"/>
    <property type="match status" value="1"/>
</dbReference>
<comment type="subcellular location">
    <subcellularLocation>
        <location evidence="1">Cell membrane</location>
        <topology evidence="1">Multi-pass membrane protein</topology>
    </subcellularLocation>
</comment>
<feature type="transmembrane region" description="Helical" evidence="9">
    <location>
        <begin position="310"/>
        <end position="328"/>
    </location>
</feature>
<dbReference type="PANTHER" id="PTHR43528:SF1">
    <property type="entry name" value="ALPHA-KETOGLUTARATE PERMEASE"/>
    <property type="match status" value="1"/>
</dbReference>
<gene>
    <name evidence="11" type="ORF">MUN76_10870</name>
</gene>
<organism evidence="11 12">
    <name type="scientific">Leucobacter rhizosphaerae</name>
    <dbReference type="NCBI Taxonomy" id="2932245"/>
    <lineage>
        <taxon>Bacteria</taxon>
        <taxon>Bacillati</taxon>
        <taxon>Actinomycetota</taxon>
        <taxon>Actinomycetes</taxon>
        <taxon>Micrococcales</taxon>
        <taxon>Microbacteriaceae</taxon>
        <taxon>Leucobacter</taxon>
    </lineage>
</organism>
<dbReference type="Proteomes" id="UP000831775">
    <property type="component" value="Chromosome"/>
</dbReference>
<feature type="transmembrane region" description="Helical" evidence="9">
    <location>
        <begin position="340"/>
        <end position="366"/>
    </location>
</feature>
<dbReference type="PANTHER" id="PTHR43528">
    <property type="entry name" value="ALPHA-KETOGLUTARATE PERMEASE"/>
    <property type="match status" value="1"/>
</dbReference>
<feature type="transmembrane region" description="Helical" evidence="9">
    <location>
        <begin position="142"/>
        <end position="162"/>
    </location>
</feature>
<feature type="domain" description="Major facilitator superfamily (MFS) profile" evidence="10">
    <location>
        <begin position="46"/>
        <end position="457"/>
    </location>
</feature>
<proteinExistence type="predicted"/>
<dbReference type="InterPro" id="IPR036259">
    <property type="entry name" value="MFS_trans_sf"/>
</dbReference>
<feature type="transmembrane region" description="Helical" evidence="9">
    <location>
        <begin position="82"/>
        <end position="106"/>
    </location>
</feature>
<dbReference type="InterPro" id="IPR051084">
    <property type="entry name" value="H+-coupled_symporters"/>
</dbReference>
<feature type="transmembrane region" description="Helical" evidence="9">
    <location>
        <begin position="118"/>
        <end position="136"/>
    </location>
</feature>
<dbReference type="Pfam" id="PF00083">
    <property type="entry name" value="Sugar_tr"/>
    <property type="match status" value="1"/>
</dbReference>
<evidence type="ECO:0000256" key="5">
    <source>
        <dbReference type="ARBA" id="ARBA00022847"/>
    </source>
</evidence>
<feature type="transmembrane region" description="Helical" evidence="9">
    <location>
        <begin position="435"/>
        <end position="453"/>
    </location>
</feature>
<dbReference type="RefSeq" id="WP_244684612.1">
    <property type="nucleotide sequence ID" value="NZ_CP095043.1"/>
</dbReference>
<accession>A0ABY4FTD6</accession>
<keyword evidence="7 9" id="KW-0472">Membrane</keyword>
<keyword evidence="6 9" id="KW-1133">Transmembrane helix</keyword>
<evidence type="ECO:0000256" key="8">
    <source>
        <dbReference type="SAM" id="MobiDB-lite"/>
    </source>
</evidence>
<dbReference type="InterPro" id="IPR005829">
    <property type="entry name" value="Sugar_transporter_CS"/>
</dbReference>